<keyword evidence="5" id="KW-1185">Reference proteome</keyword>
<evidence type="ECO:0000313" key="5">
    <source>
        <dbReference type="Proteomes" id="UP000078561"/>
    </source>
</evidence>
<dbReference type="SMART" id="SM00164">
    <property type="entry name" value="TBC"/>
    <property type="match status" value="1"/>
</dbReference>
<name>A0A163TGJ1_ABSGL</name>
<reference evidence="4" key="1">
    <citation type="submission" date="2016-04" db="EMBL/GenBank/DDBJ databases">
        <authorList>
            <person name="Evans L.H."/>
            <person name="Alamgir A."/>
            <person name="Owens N."/>
            <person name="Weber N.D."/>
            <person name="Virtaneva K."/>
            <person name="Barbian K."/>
            <person name="Babar A."/>
            <person name="Rosenke K."/>
        </authorList>
    </citation>
    <scope>NUCLEOTIDE SEQUENCE [LARGE SCALE GENOMIC DNA]</scope>
    <source>
        <strain evidence="4">CBS 101.48</strain>
    </source>
</reference>
<dbReference type="Gene3D" id="1.10.8.270">
    <property type="entry name" value="putative rabgap domain of human tbc1 domain family member 14 like domains"/>
    <property type="match status" value="1"/>
</dbReference>
<evidence type="ECO:0000256" key="1">
    <source>
        <dbReference type="SAM" id="Coils"/>
    </source>
</evidence>
<accession>A0A163TGJ1</accession>
<dbReference type="PANTHER" id="PTHR47219:SF9">
    <property type="entry name" value="GTPASE ACTIVATING PROTEIN AND CENTROSOME-ASSOCIATED, ISOFORM B"/>
    <property type="match status" value="1"/>
</dbReference>
<feature type="compositionally biased region" description="Acidic residues" evidence="2">
    <location>
        <begin position="87"/>
        <end position="101"/>
    </location>
</feature>
<feature type="coiled-coil region" evidence="1">
    <location>
        <begin position="570"/>
        <end position="618"/>
    </location>
</feature>
<protein>
    <recommendedName>
        <fullName evidence="3">Rab-GAP TBC domain-containing protein</fullName>
    </recommendedName>
</protein>
<dbReference type="GO" id="GO:0031267">
    <property type="term" value="F:small GTPase binding"/>
    <property type="evidence" value="ECO:0007669"/>
    <property type="project" value="TreeGrafter"/>
</dbReference>
<dbReference type="AlphaFoldDB" id="A0A163TGJ1"/>
<dbReference type="PROSITE" id="PS50086">
    <property type="entry name" value="TBC_RABGAP"/>
    <property type="match status" value="1"/>
</dbReference>
<dbReference type="InterPro" id="IPR035969">
    <property type="entry name" value="Rab-GAP_TBC_sf"/>
</dbReference>
<dbReference type="InParanoid" id="A0A163TGJ1"/>
<dbReference type="InterPro" id="IPR000195">
    <property type="entry name" value="Rab-GAP-TBC_dom"/>
</dbReference>
<dbReference type="Gene3D" id="1.10.10.750">
    <property type="entry name" value="Ypt/Rab-GAP domain of gyp1p, domain 1"/>
    <property type="match status" value="1"/>
</dbReference>
<dbReference type="EMBL" id="LT554414">
    <property type="protein sequence ID" value="SAM04582.1"/>
    <property type="molecule type" value="Genomic_DNA"/>
</dbReference>
<dbReference type="PANTHER" id="PTHR47219">
    <property type="entry name" value="RAB GTPASE-ACTIVATING PROTEIN 1-LIKE"/>
    <property type="match status" value="1"/>
</dbReference>
<dbReference type="InterPro" id="IPR050302">
    <property type="entry name" value="Rab_GAP_TBC_domain"/>
</dbReference>
<feature type="region of interest" description="Disordered" evidence="2">
    <location>
        <begin position="1"/>
        <end position="36"/>
    </location>
</feature>
<feature type="region of interest" description="Disordered" evidence="2">
    <location>
        <begin position="67"/>
        <end position="109"/>
    </location>
</feature>
<dbReference type="Proteomes" id="UP000078561">
    <property type="component" value="Unassembled WGS sequence"/>
</dbReference>
<dbReference type="GO" id="GO:0005096">
    <property type="term" value="F:GTPase activator activity"/>
    <property type="evidence" value="ECO:0007669"/>
    <property type="project" value="TreeGrafter"/>
</dbReference>
<gene>
    <name evidence="4" type="primary">ABSGL_10448.1 scaffold 12026</name>
</gene>
<evidence type="ECO:0000256" key="2">
    <source>
        <dbReference type="SAM" id="MobiDB-lite"/>
    </source>
</evidence>
<evidence type="ECO:0000259" key="3">
    <source>
        <dbReference type="PROSITE" id="PS50086"/>
    </source>
</evidence>
<feature type="domain" description="Rab-GAP TBC" evidence="3">
    <location>
        <begin position="248"/>
        <end position="453"/>
    </location>
</feature>
<feature type="coiled-coil region" evidence="1">
    <location>
        <begin position="655"/>
        <end position="696"/>
    </location>
</feature>
<dbReference type="Gene3D" id="1.10.472.80">
    <property type="entry name" value="Ypt/Rab-GAP domain of gyp1p, domain 3"/>
    <property type="match status" value="1"/>
</dbReference>
<sequence>MNGTNVPHDGTVKEHQPITTTAPPANKDTIQQRERSGTITQKTLNTTLYMNDQDKLHDAIQRFDIAEETNETDADQRATMAKRLASEDEDESEEEDEDSDYDTTGHYTLNSNRSTVTSISSLLSNDTNYDMLLARLGSPLSSGIGTHSSSGSSGMHDTTTTTSVINASSFYNTTSTSSTLSSSPSSSSSSCTTQEHDIDWGKEAKEHGSMAVYTHLVIHYIEFWSQVISNVDHTIKSNKHFLQHIRQGIPSSLRGTIWPILSTTKNTKSNSNNVNGLTGSLLNDGQGYYVELLNKDNIYEKAITRDLDSLFGDQGGIGLFAAGDGFRDSLFHLLKAYANYDDHVGYSKGFPYIALPLLLHMPEEEAFCVFVELMNGAYQWKVLYGPPMDGLSRNVFQLDGLVMEHLPKLHRHFGAFGIHPTEYAKPWLTTLFVSILTSLDCIYAIYDILLAEGTDILFALGLAFLKANQDHLLALNEPGELINYLLSPIMGDAYKNEPKKMVQDAIEFKIQRKQLVKLAKEHQQALSSVTSRKRSASIPASSFFSTHTTAIATTATTHDIEALHMTRQQNKALMENVKQRQMQLEQLSKEQGQSATELIDAKMELARARQSNDDLRQQSFALKKALDALPAEIEDRLKEHIHTLAGKNMGLVDRNSELEYQLANMEGVLMDLKAKFAQSENERDDLNQRLEELRQLVN</sequence>
<dbReference type="SUPFAM" id="SSF47923">
    <property type="entry name" value="Ypt/Rab-GAP domain of gyp1p"/>
    <property type="match status" value="2"/>
</dbReference>
<dbReference type="STRING" id="4829.A0A163TGJ1"/>
<dbReference type="OrthoDB" id="159449at2759"/>
<organism evidence="4">
    <name type="scientific">Absidia glauca</name>
    <name type="common">Pin mould</name>
    <dbReference type="NCBI Taxonomy" id="4829"/>
    <lineage>
        <taxon>Eukaryota</taxon>
        <taxon>Fungi</taxon>
        <taxon>Fungi incertae sedis</taxon>
        <taxon>Mucoromycota</taxon>
        <taxon>Mucoromycotina</taxon>
        <taxon>Mucoromycetes</taxon>
        <taxon>Mucorales</taxon>
        <taxon>Cunninghamellaceae</taxon>
        <taxon>Absidia</taxon>
    </lineage>
</organism>
<proteinExistence type="predicted"/>
<evidence type="ECO:0000313" key="4">
    <source>
        <dbReference type="EMBL" id="SAM04582.1"/>
    </source>
</evidence>
<keyword evidence="1" id="KW-0175">Coiled coil</keyword>
<dbReference type="Pfam" id="PF23436">
    <property type="entry name" value="RabGap-TBC_2"/>
    <property type="match status" value="1"/>
</dbReference>